<evidence type="ECO:0000256" key="2">
    <source>
        <dbReference type="SAM" id="SignalP"/>
    </source>
</evidence>
<evidence type="ECO:0000313" key="3">
    <source>
        <dbReference type="EMBL" id="MDC0671467.1"/>
    </source>
</evidence>
<name>A0ABT5BEJ5_9BACT</name>
<dbReference type="PROSITE" id="PS51257">
    <property type="entry name" value="PROKAR_LIPOPROTEIN"/>
    <property type="match status" value="1"/>
</dbReference>
<gene>
    <name evidence="3" type="ORF">POL58_27205</name>
</gene>
<proteinExistence type="predicted"/>
<feature type="chain" id="PRO_5047019671" evidence="2">
    <location>
        <begin position="17"/>
        <end position="226"/>
    </location>
</feature>
<keyword evidence="2" id="KW-0732">Signal</keyword>
<dbReference type="RefSeq" id="WP_272001719.1">
    <property type="nucleotide sequence ID" value="NZ_JAQNDN010000015.1"/>
</dbReference>
<comment type="caution">
    <text evidence="3">The sequence shown here is derived from an EMBL/GenBank/DDBJ whole genome shotgun (WGS) entry which is preliminary data.</text>
</comment>
<keyword evidence="4" id="KW-1185">Reference proteome</keyword>
<organism evidence="3 4">
    <name type="scientific">Nannocystis radixulma</name>
    <dbReference type="NCBI Taxonomy" id="2995305"/>
    <lineage>
        <taxon>Bacteria</taxon>
        <taxon>Pseudomonadati</taxon>
        <taxon>Myxococcota</taxon>
        <taxon>Polyangia</taxon>
        <taxon>Nannocystales</taxon>
        <taxon>Nannocystaceae</taxon>
        <taxon>Nannocystis</taxon>
    </lineage>
</organism>
<feature type="signal peptide" evidence="2">
    <location>
        <begin position="1"/>
        <end position="16"/>
    </location>
</feature>
<evidence type="ECO:0000256" key="1">
    <source>
        <dbReference type="SAM" id="MobiDB-lite"/>
    </source>
</evidence>
<dbReference type="EMBL" id="JAQNDN010000015">
    <property type="protein sequence ID" value="MDC0671467.1"/>
    <property type="molecule type" value="Genomic_DNA"/>
</dbReference>
<feature type="compositionally biased region" description="Low complexity" evidence="1">
    <location>
        <begin position="24"/>
        <end position="111"/>
    </location>
</feature>
<accession>A0ABT5BEJ5</accession>
<reference evidence="3 4" key="1">
    <citation type="submission" date="2022-11" db="EMBL/GenBank/DDBJ databases">
        <title>Minimal conservation of predation-associated metabolite biosynthetic gene clusters underscores biosynthetic potential of Myxococcota including descriptions for ten novel species: Archangium lansinium sp. nov., Myxococcus landrumus sp. nov., Nannocystis bai.</title>
        <authorList>
            <person name="Ahearne A."/>
            <person name="Stevens C."/>
            <person name="Dowd S."/>
        </authorList>
    </citation>
    <scope>NUCLEOTIDE SEQUENCE [LARGE SCALE GENOMIC DNA]</scope>
    <source>
        <strain evidence="3 4">NCELM</strain>
    </source>
</reference>
<feature type="region of interest" description="Disordered" evidence="1">
    <location>
        <begin position="20"/>
        <end position="118"/>
    </location>
</feature>
<protein>
    <submittedName>
        <fullName evidence="3">Uncharacterized protein</fullName>
    </submittedName>
</protein>
<sequence length="226" mass="22741">MRSFALLTVSTVLAFAACNEKESATSATESMAAGTTMEPETTAEPVGTTTTTTGETTTTATGTATEAIPTTGPTPATGTTAEEATTTTTGETTTTTTTTGETETGGETTGTVIPSSGPFESCNNTTDVDCDGNAVCVDNASTSGKITGAFCAPKCQGQGSCPQIQGLAPNVQPVCAFDTNMDSKADICALLCVMASDNCPGGSKCEDIGIPEMQMMKFGVCTWPPA</sequence>
<dbReference type="Proteomes" id="UP001217838">
    <property type="component" value="Unassembled WGS sequence"/>
</dbReference>
<evidence type="ECO:0000313" key="4">
    <source>
        <dbReference type="Proteomes" id="UP001217838"/>
    </source>
</evidence>